<evidence type="ECO:0000313" key="3">
    <source>
        <dbReference type="Proteomes" id="UP001268683"/>
    </source>
</evidence>
<evidence type="ECO:0000313" key="2">
    <source>
        <dbReference type="EMBL" id="WND01362.1"/>
    </source>
</evidence>
<sequence length="173" mass="19569">MDFSLKNCFQINIAVIFTFFSLFIASNPSHAQERGASGYPLPRFVSIAHNVANMRTGPSTDYPIKWVYHRKYYPLEVIDEYGPWRKVRDLDGTVGWMHTQVLSGRRTVLITKDGHSLTKEPILGSEKAIIADKGVIGRILSCATSWCRLEIDNVKAWAKTSTLYGVYPNEVID</sequence>
<feature type="signal peptide" evidence="1">
    <location>
        <begin position="1"/>
        <end position="31"/>
    </location>
</feature>
<evidence type="ECO:0000256" key="1">
    <source>
        <dbReference type="SAM" id="SignalP"/>
    </source>
</evidence>
<keyword evidence="1" id="KW-0732">Signal</keyword>
<proteinExistence type="predicted"/>
<keyword evidence="3" id="KW-1185">Reference proteome</keyword>
<protein>
    <submittedName>
        <fullName evidence="2">SH3 domain-containing protein</fullName>
    </submittedName>
</protein>
<dbReference type="Pfam" id="PF06347">
    <property type="entry name" value="SH3_4"/>
    <property type="match status" value="1"/>
</dbReference>
<dbReference type="KEGG" id="tmk:QGN29_07275"/>
<name>A0AA52EF34_9PROT</name>
<dbReference type="InterPro" id="IPR010466">
    <property type="entry name" value="DUF1058"/>
</dbReference>
<dbReference type="RefSeq" id="WP_310797190.1">
    <property type="nucleotide sequence ID" value="NZ_CP123872.1"/>
</dbReference>
<organism evidence="2 3">
    <name type="scientific">Temperatibacter marinus</name>
    <dbReference type="NCBI Taxonomy" id="1456591"/>
    <lineage>
        <taxon>Bacteria</taxon>
        <taxon>Pseudomonadati</taxon>
        <taxon>Pseudomonadota</taxon>
        <taxon>Alphaproteobacteria</taxon>
        <taxon>Kordiimonadales</taxon>
        <taxon>Temperatibacteraceae</taxon>
        <taxon>Temperatibacter</taxon>
    </lineage>
</organism>
<dbReference type="Gene3D" id="2.30.30.40">
    <property type="entry name" value="SH3 Domains"/>
    <property type="match status" value="1"/>
</dbReference>
<dbReference type="Proteomes" id="UP001268683">
    <property type="component" value="Chromosome"/>
</dbReference>
<accession>A0AA52EF34</accession>
<reference evidence="2" key="1">
    <citation type="submission" date="2023-04" db="EMBL/GenBank/DDBJ databases">
        <title>Complete genome sequence of Temperatibacter marinus.</title>
        <authorList>
            <person name="Rong J.-C."/>
            <person name="Yi M.-L."/>
            <person name="Zhao Q."/>
        </authorList>
    </citation>
    <scope>NUCLEOTIDE SEQUENCE</scope>
    <source>
        <strain evidence="2">NBRC 110045</strain>
    </source>
</reference>
<feature type="chain" id="PRO_5041315791" evidence="1">
    <location>
        <begin position="32"/>
        <end position="173"/>
    </location>
</feature>
<gene>
    <name evidence="2" type="ORF">QGN29_07275</name>
</gene>
<dbReference type="EMBL" id="CP123872">
    <property type="protein sequence ID" value="WND01362.1"/>
    <property type="molecule type" value="Genomic_DNA"/>
</dbReference>
<dbReference type="AlphaFoldDB" id="A0AA52EF34"/>